<dbReference type="SUPFAM" id="SSF82171">
    <property type="entry name" value="DPP6 N-terminal domain-like"/>
    <property type="match status" value="1"/>
</dbReference>
<dbReference type="Gene3D" id="1.25.40.10">
    <property type="entry name" value="Tetratricopeptide repeat domain"/>
    <property type="match status" value="1"/>
</dbReference>
<dbReference type="InterPro" id="IPR011042">
    <property type="entry name" value="6-blade_b-propeller_TolB-like"/>
</dbReference>
<evidence type="ECO:0000259" key="5">
    <source>
        <dbReference type="PROSITE" id="PS51123"/>
    </source>
</evidence>
<dbReference type="SUPFAM" id="SSF103088">
    <property type="entry name" value="OmpA-like"/>
    <property type="match status" value="1"/>
</dbReference>
<dbReference type="PROSITE" id="PS51123">
    <property type="entry name" value="OMPA_2"/>
    <property type="match status" value="1"/>
</dbReference>
<organism evidence="6 7">
    <name type="scientific">Jejuia pallidilutea</name>
    <dbReference type="NCBI Taxonomy" id="504487"/>
    <lineage>
        <taxon>Bacteria</taxon>
        <taxon>Pseudomonadati</taxon>
        <taxon>Bacteroidota</taxon>
        <taxon>Flavobacteriia</taxon>
        <taxon>Flavobacteriales</taxon>
        <taxon>Flavobacteriaceae</taxon>
        <taxon>Jejuia</taxon>
    </lineage>
</organism>
<evidence type="ECO:0000256" key="1">
    <source>
        <dbReference type="ARBA" id="ARBA00004442"/>
    </source>
</evidence>
<protein>
    <submittedName>
        <fullName evidence="6">WD40 repeat protein</fullName>
    </submittedName>
</protein>
<name>A0A362X8U9_9FLAO</name>
<dbReference type="InterPro" id="IPR006664">
    <property type="entry name" value="OMP_bac"/>
</dbReference>
<evidence type="ECO:0000256" key="4">
    <source>
        <dbReference type="PROSITE-ProRule" id="PRU00473"/>
    </source>
</evidence>
<feature type="domain" description="OmpA-like" evidence="5">
    <location>
        <begin position="523"/>
        <end position="643"/>
    </location>
</feature>
<dbReference type="PANTHER" id="PTHR30329:SF21">
    <property type="entry name" value="LIPOPROTEIN YIAD-RELATED"/>
    <property type="match status" value="1"/>
</dbReference>
<comment type="caution">
    <text evidence="6">The sequence shown here is derived from an EMBL/GenBank/DDBJ whole genome shotgun (WGS) entry which is preliminary data.</text>
</comment>
<dbReference type="Pfam" id="PF00691">
    <property type="entry name" value="OmpA"/>
    <property type="match status" value="1"/>
</dbReference>
<dbReference type="PRINTS" id="PR01021">
    <property type="entry name" value="OMPADOMAIN"/>
</dbReference>
<keyword evidence="2 4" id="KW-0472">Membrane</keyword>
<dbReference type="GO" id="GO:0009279">
    <property type="term" value="C:cell outer membrane"/>
    <property type="evidence" value="ECO:0007669"/>
    <property type="project" value="UniProtKB-SubCell"/>
</dbReference>
<evidence type="ECO:0000313" key="7">
    <source>
        <dbReference type="Proteomes" id="UP000251545"/>
    </source>
</evidence>
<dbReference type="Gene3D" id="3.30.1330.60">
    <property type="entry name" value="OmpA-like domain"/>
    <property type="match status" value="1"/>
</dbReference>
<dbReference type="PANTHER" id="PTHR30329">
    <property type="entry name" value="STATOR ELEMENT OF FLAGELLAR MOTOR COMPLEX"/>
    <property type="match status" value="1"/>
</dbReference>
<dbReference type="Pfam" id="PF07676">
    <property type="entry name" value="PD40"/>
    <property type="match status" value="2"/>
</dbReference>
<dbReference type="InterPro" id="IPR036737">
    <property type="entry name" value="OmpA-like_sf"/>
</dbReference>
<dbReference type="AlphaFoldDB" id="A0A362X8U9"/>
<reference evidence="6 7" key="1">
    <citation type="submission" date="2018-02" db="EMBL/GenBank/DDBJ databases">
        <title>Genomic Encyclopedia of Archaeal and Bacterial Type Strains, Phase II (KMG-II): from individual species to whole genera.</title>
        <authorList>
            <person name="Goeker M."/>
        </authorList>
    </citation>
    <scope>NUCLEOTIDE SEQUENCE [LARGE SCALE GENOMIC DNA]</scope>
    <source>
        <strain evidence="6 7">DSM 21165</strain>
    </source>
</reference>
<dbReference type="InterPro" id="IPR011990">
    <property type="entry name" value="TPR-like_helical_dom_sf"/>
</dbReference>
<evidence type="ECO:0000313" key="6">
    <source>
        <dbReference type="EMBL" id="PQV45977.1"/>
    </source>
</evidence>
<evidence type="ECO:0000256" key="3">
    <source>
        <dbReference type="ARBA" id="ARBA00023237"/>
    </source>
</evidence>
<gene>
    <name evidence="6" type="ORF">CLV33_11127</name>
</gene>
<dbReference type="InterPro" id="IPR006665">
    <property type="entry name" value="OmpA-like"/>
</dbReference>
<dbReference type="InterPro" id="IPR011659">
    <property type="entry name" value="WD40"/>
</dbReference>
<dbReference type="Proteomes" id="UP000251545">
    <property type="component" value="Unassembled WGS sequence"/>
</dbReference>
<dbReference type="InterPro" id="IPR050330">
    <property type="entry name" value="Bact_OuterMem_StrucFunc"/>
</dbReference>
<dbReference type="EMBL" id="PVEO01000011">
    <property type="protein sequence ID" value="PQV45977.1"/>
    <property type="molecule type" value="Genomic_DNA"/>
</dbReference>
<dbReference type="SUPFAM" id="SSF48452">
    <property type="entry name" value="TPR-like"/>
    <property type="match status" value="1"/>
</dbReference>
<dbReference type="CDD" id="cd07185">
    <property type="entry name" value="OmpA_C-like"/>
    <property type="match status" value="1"/>
</dbReference>
<comment type="subcellular location">
    <subcellularLocation>
        <location evidence="1">Cell outer membrane</location>
    </subcellularLocation>
</comment>
<dbReference type="Gene3D" id="2.120.10.30">
    <property type="entry name" value="TolB, C-terminal domain"/>
    <property type="match status" value="1"/>
</dbReference>
<accession>A0A362X8U9</accession>
<sequence length="643" mass="73549">MIDHQDSSNIIIQGNMKKFIYIFASLLLVSGTGFAQKKNLKRVNKLFEMRAYKDAAEIYETKERNQEVLQNLADSYYYNASLQKAIKTYRELFVQYGDSIDIEYHFRFAQALKGVKEYKEADKHLTRYYNKPINTLAFIETTDKTTPHTFKLQQIENKNSISDFGLSFYGDDKVAFASARNSENPAYSWNNLPYLDLYSGTLNSQNILENVQPFSESINTESHESNAVFTKDGKTMYFNRTNTTRKKTDEERIAHIKIYKAELVDGEWTNVTALPFTSNAYSTEHPALSTDEKTLYFASDMPGTYGSFDIYKVAINDDGTYGEPENLGETINTKHREQFPFMSKYNVLYFSSIGHLGYGGLDVFRSNLVNGEFDKPVNLGSTINSPLDDFAYVVREKDNKGFVSSNKSGYDRLYGFARAQNPLTMYQVEGVVEDLNSKALLAGSLVTLFDESDTVIQDTIVGDDAYYIFKIEPNKKYKVRGTRKAYIPQDVEFSTDSKGKVQHNIYLSLESFADAEERVKEKEDGNVQVELDKIFFDFDKSDIREDAATTLNVLVDLMKKYPSMEVEVSAHTDARGPDQYNLELSKRRAASTLEYLVSQGIERNRLKSIGYGEMQPLNKCVKEGICDDEEYDINRRCEFTILK</sequence>
<proteinExistence type="predicted"/>
<evidence type="ECO:0000256" key="2">
    <source>
        <dbReference type="ARBA" id="ARBA00023136"/>
    </source>
</evidence>
<keyword evidence="3" id="KW-0998">Cell outer membrane</keyword>